<evidence type="ECO:0000313" key="8">
    <source>
        <dbReference type="EMBL" id="MBE8432770.1"/>
    </source>
</evidence>
<feature type="domain" description="Pyridine nucleotide-disulphide oxidoreductase dimerisation" evidence="7">
    <location>
        <begin position="1"/>
        <end position="106"/>
    </location>
</feature>
<evidence type="ECO:0000256" key="3">
    <source>
        <dbReference type="ARBA" id="ARBA00022630"/>
    </source>
</evidence>
<keyword evidence="3" id="KW-0285">Flavoprotein</keyword>
<dbReference type="Pfam" id="PF02852">
    <property type="entry name" value="Pyr_redox_dim"/>
    <property type="match status" value="1"/>
</dbReference>
<dbReference type="EMBL" id="JADDXF010001027">
    <property type="protein sequence ID" value="MBE8432770.1"/>
    <property type="molecule type" value="Genomic_DNA"/>
</dbReference>
<evidence type="ECO:0000256" key="6">
    <source>
        <dbReference type="ARBA" id="ARBA00023027"/>
    </source>
</evidence>
<evidence type="ECO:0000259" key="7">
    <source>
        <dbReference type="Pfam" id="PF02852"/>
    </source>
</evidence>
<evidence type="ECO:0000256" key="5">
    <source>
        <dbReference type="ARBA" id="ARBA00023002"/>
    </source>
</evidence>
<accession>A0AA41BLC2</accession>
<organism evidence="8 9">
    <name type="scientific">Leptospira interrogans serovar Pomona</name>
    <dbReference type="NCBI Taxonomy" id="44276"/>
    <lineage>
        <taxon>Bacteria</taxon>
        <taxon>Pseudomonadati</taxon>
        <taxon>Spirochaetota</taxon>
        <taxon>Spirochaetia</taxon>
        <taxon>Leptospirales</taxon>
        <taxon>Leptospiraceae</taxon>
        <taxon>Leptospira</taxon>
    </lineage>
</organism>
<name>A0AA41BLC2_LEPIR</name>
<evidence type="ECO:0000256" key="1">
    <source>
        <dbReference type="ARBA" id="ARBA00001974"/>
    </source>
</evidence>
<dbReference type="AlphaFoldDB" id="A0AA41BLC2"/>
<proteinExistence type="inferred from homology"/>
<sequence>IYTWPEMAWVGKGEEELKAAGIEYKVGKSPFRSNARSKAMNEAEGQVKILADKKTDKLLGAFVFGPRASEMVAELAVAMEFGASAEDIARSFHSHPTLSEVIKEAAMAVDKWAIHA</sequence>
<dbReference type="PANTHER" id="PTHR22912">
    <property type="entry name" value="DISULFIDE OXIDOREDUCTASE"/>
    <property type="match status" value="1"/>
</dbReference>
<dbReference type="GO" id="GO:0006103">
    <property type="term" value="P:2-oxoglutarate metabolic process"/>
    <property type="evidence" value="ECO:0007669"/>
    <property type="project" value="TreeGrafter"/>
</dbReference>
<dbReference type="PANTHER" id="PTHR22912:SF151">
    <property type="entry name" value="DIHYDROLIPOYL DEHYDROGENASE, MITOCHONDRIAL"/>
    <property type="match status" value="1"/>
</dbReference>
<protein>
    <submittedName>
        <fullName evidence="8">Dihydrolipoyl dehydrogenase</fullName>
        <ecNumber evidence="8">1.8.1.4</ecNumber>
    </submittedName>
</protein>
<evidence type="ECO:0000256" key="4">
    <source>
        <dbReference type="ARBA" id="ARBA00022827"/>
    </source>
</evidence>
<feature type="non-terminal residue" evidence="8">
    <location>
        <position position="1"/>
    </location>
</feature>
<evidence type="ECO:0000313" key="9">
    <source>
        <dbReference type="Proteomes" id="UP000644282"/>
    </source>
</evidence>
<dbReference type="GO" id="GO:0004148">
    <property type="term" value="F:dihydrolipoyl dehydrogenase (NADH) activity"/>
    <property type="evidence" value="ECO:0007669"/>
    <property type="project" value="UniProtKB-EC"/>
</dbReference>
<dbReference type="SUPFAM" id="SSF55424">
    <property type="entry name" value="FAD/NAD-linked reductases, dimerisation (C-terminal) domain"/>
    <property type="match status" value="1"/>
</dbReference>
<gene>
    <name evidence="8" type="ORF">IQB77_24265</name>
</gene>
<keyword evidence="5 8" id="KW-0560">Oxidoreductase</keyword>
<keyword evidence="4" id="KW-0274">FAD</keyword>
<dbReference type="EC" id="1.8.1.4" evidence="8"/>
<comment type="similarity">
    <text evidence="2">Belongs to the class-I pyridine nucleotide-disulfide oxidoreductase family.</text>
</comment>
<comment type="caution">
    <text evidence="8">The sequence shown here is derived from an EMBL/GenBank/DDBJ whole genome shotgun (WGS) entry which is preliminary data.</text>
</comment>
<dbReference type="Gene3D" id="3.30.390.30">
    <property type="match status" value="1"/>
</dbReference>
<evidence type="ECO:0000256" key="2">
    <source>
        <dbReference type="ARBA" id="ARBA00007532"/>
    </source>
</evidence>
<reference evidence="8" key="1">
    <citation type="submission" date="2020-10" db="EMBL/GenBank/DDBJ databases">
        <title>New Zealand Leptospira genomics.</title>
        <authorList>
            <person name="Wilkinson D.A."/>
            <person name="Nisa S."/>
            <person name="Moinet M."/>
            <person name="Benschop J."/>
        </authorList>
    </citation>
    <scope>NUCLEOTIDE SEQUENCE</scope>
    <source>
        <strain evidence="8">ESR8</strain>
    </source>
</reference>
<dbReference type="InterPro" id="IPR004099">
    <property type="entry name" value="Pyr_nucl-diS_OxRdtase_dimer"/>
</dbReference>
<dbReference type="InterPro" id="IPR016156">
    <property type="entry name" value="FAD/NAD-linked_Rdtase_dimer_sf"/>
</dbReference>
<dbReference type="Proteomes" id="UP000644282">
    <property type="component" value="Unassembled WGS sequence"/>
</dbReference>
<comment type="cofactor">
    <cofactor evidence="1">
        <name>FAD</name>
        <dbReference type="ChEBI" id="CHEBI:57692"/>
    </cofactor>
</comment>
<keyword evidence="6" id="KW-0520">NAD</keyword>
<dbReference type="GO" id="GO:0050660">
    <property type="term" value="F:flavin adenine dinucleotide binding"/>
    <property type="evidence" value="ECO:0007669"/>
    <property type="project" value="TreeGrafter"/>
</dbReference>
<dbReference type="InterPro" id="IPR050151">
    <property type="entry name" value="Class-I_Pyr_Nuc-Dis_Oxidored"/>
</dbReference>
<dbReference type="FunFam" id="3.30.390.30:FF:000001">
    <property type="entry name" value="Dihydrolipoyl dehydrogenase"/>
    <property type="match status" value="1"/>
</dbReference>